<protein>
    <submittedName>
        <fullName evidence="1">Uncharacterized protein</fullName>
    </submittedName>
</protein>
<evidence type="ECO:0000313" key="1">
    <source>
        <dbReference type="EMBL" id="KAK2942712.1"/>
    </source>
</evidence>
<name>A0ABQ9WT92_9EUKA</name>
<keyword evidence="2" id="KW-1185">Reference proteome</keyword>
<comment type="caution">
    <text evidence="1">The sequence shown here is derived from an EMBL/GenBank/DDBJ whole genome shotgun (WGS) entry which is preliminary data.</text>
</comment>
<reference evidence="1 2" key="1">
    <citation type="journal article" date="2022" name="bioRxiv">
        <title>Genomics of Preaxostyla Flagellates Illuminates Evolutionary Transitions and the Path Towards Mitochondrial Loss.</title>
        <authorList>
            <person name="Novak L.V.F."/>
            <person name="Treitli S.C."/>
            <person name="Pyrih J."/>
            <person name="Halakuc P."/>
            <person name="Pipaliya S.V."/>
            <person name="Vacek V."/>
            <person name="Brzon O."/>
            <person name="Soukal P."/>
            <person name="Eme L."/>
            <person name="Dacks J.B."/>
            <person name="Karnkowska A."/>
            <person name="Elias M."/>
            <person name="Hampl V."/>
        </authorList>
    </citation>
    <scope>NUCLEOTIDE SEQUENCE [LARGE SCALE GENOMIC DNA]</scope>
    <source>
        <strain evidence="1">NAU3</strain>
        <tissue evidence="1">Gut</tissue>
    </source>
</reference>
<dbReference type="EMBL" id="JARBJD010000388">
    <property type="protein sequence ID" value="KAK2942712.1"/>
    <property type="molecule type" value="Genomic_DNA"/>
</dbReference>
<sequence>MKKRAWLVPFKPNVWTFGLFIKKKYGKKPPTVQPPSSPTPVTLFVNNPKITRKLPHSQYLRVSNQPQYVETSTFRSQSPVEAVERTTLKESSTMHKCESSAGSHQISLCIRTSQESRVCVTSKRSSRREKR</sequence>
<organism evidence="1 2">
    <name type="scientific">Blattamonas nauphoetae</name>
    <dbReference type="NCBI Taxonomy" id="2049346"/>
    <lineage>
        <taxon>Eukaryota</taxon>
        <taxon>Metamonada</taxon>
        <taxon>Preaxostyla</taxon>
        <taxon>Oxymonadida</taxon>
        <taxon>Blattamonas</taxon>
    </lineage>
</organism>
<evidence type="ECO:0000313" key="2">
    <source>
        <dbReference type="Proteomes" id="UP001281761"/>
    </source>
</evidence>
<dbReference type="Proteomes" id="UP001281761">
    <property type="component" value="Unassembled WGS sequence"/>
</dbReference>
<accession>A0ABQ9WT92</accession>
<gene>
    <name evidence="1" type="ORF">BLNAU_22382</name>
</gene>
<proteinExistence type="predicted"/>